<sequence length="220" mass="22752">MANHSANGAAANADALVAQNLADAASAEGMTQKPIREGDGLTGNTVAAAEAEHHAPSPTALGFDSTGWVALAALVVLIGMLVKKVPSMIGRSLDQKIAGIRAQLDEANKLRQEAETLKAEYEAKAKAAHADAEAMRAQAQHEAGQLLSKAKADAEALMERRAKMAEDKIAAAERAALAEVRARAAEAAAKAAGLLIAEHHSADADRAMIDRTISGLGRPN</sequence>
<comment type="subunit">
    <text evidence="13">F-type ATPases have 2 components, F(1) - the catalytic core - and F(0) - the membrane proton channel. F(1) has five subunits: alpha(3), beta(3), gamma(1), delta(1), epsilon(1). F(0) has three main subunits: a(1), b(2) and c(10-14). The alpha and beta chains form an alternating ring which encloses part of the gamma chain. F(1) is attached to F(0) by a central stalk formed by the gamma and epsilon chains, while a peripheral stalk is formed by the delta and b chains.</text>
</comment>
<feature type="coiled-coil region" evidence="15">
    <location>
        <begin position="97"/>
        <end position="175"/>
    </location>
</feature>
<dbReference type="GO" id="GO:0005886">
    <property type="term" value="C:plasma membrane"/>
    <property type="evidence" value="ECO:0007669"/>
    <property type="project" value="UniProtKB-SubCell"/>
</dbReference>
<dbReference type="InterPro" id="IPR050059">
    <property type="entry name" value="ATP_synthase_B_chain"/>
</dbReference>
<dbReference type="OrthoDB" id="7391503at2"/>
<comment type="function">
    <text evidence="10 13">F(1)F(0) ATP synthase produces ATP from ADP in the presence of a proton or sodium gradient. F-type ATPases consist of two structural domains, F(1) containing the extramembraneous catalytic core and F(0) containing the membrane proton channel, linked together by a central stalk and a peripheral stalk. During catalysis, ATP synthesis in the catalytic domain of F(1) is coupled via a rotary mechanism of the central stalk subunits to proton translocation.</text>
</comment>
<keyword evidence="5 13" id="KW-0375">Hydrogen ion transport</keyword>
<dbReference type="AlphaFoldDB" id="A0A147IJL6"/>
<dbReference type="Proteomes" id="UP000073923">
    <property type="component" value="Unassembled WGS sequence"/>
</dbReference>
<keyword evidence="3 13" id="KW-0138">CF(0)</keyword>
<evidence type="ECO:0000256" key="1">
    <source>
        <dbReference type="ARBA" id="ARBA00005513"/>
    </source>
</evidence>
<evidence type="ECO:0000256" key="3">
    <source>
        <dbReference type="ARBA" id="ARBA00022547"/>
    </source>
</evidence>
<evidence type="ECO:0000313" key="17">
    <source>
        <dbReference type="Proteomes" id="UP000073923"/>
    </source>
</evidence>
<keyword evidence="7 13" id="KW-0406">Ion transport</keyword>
<keyword evidence="9 13" id="KW-0066">ATP synthesis</keyword>
<evidence type="ECO:0000256" key="9">
    <source>
        <dbReference type="ARBA" id="ARBA00023310"/>
    </source>
</evidence>
<dbReference type="PATRIC" id="fig|172044.3.peg.511"/>
<dbReference type="Pfam" id="PF00430">
    <property type="entry name" value="ATP-synt_B"/>
    <property type="match status" value="1"/>
</dbReference>
<comment type="similarity">
    <text evidence="1 13 14">Belongs to the ATPase B chain family.</text>
</comment>
<protein>
    <recommendedName>
        <fullName evidence="13">ATP synthase subunit b</fullName>
    </recommendedName>
    <alternativeName>
        <fullName evidence="13">ATP synthase F(0) sector subunit b</fullName>
    </alternativeName>
    <alternativeName>
        <fullName evidence="13">ATPase subunit I</fullName>
    </alternativeName>
    <alternativeName>
        <fullName evidence="13">F-type ATPase subunit b</fullName>
        <shortName evidence="13">F-ATPase subunit b</shortName>
    </alternativeName>
</protein>
<evidence type="ECO:0000313" key="16">
    <source>
        <dbReference type="EMBL" id="KTT93112.1"/>
    </source>
</evidence>
<keyword evidence="6 13" id="KW-1133">Transmembrane helix</keyword>
<comment type="subcellular location">
    <subcellularLocation>
        <location evidence="13">Cell membrane</location>
        <topology evidence="13">Single-pass membrane protein</topology>
    </subcellularLocation>
    <subcellularLocation>
        <location evidence="12">Endomembrane system</location>
        <topology evidence="12">Single-pass membrane protein</topology>
    </subcellularLocation>
</comment>
<keyword evidence="13" id="KW-1003">Cell membrane</keyword>
<proteinExistence type="inferred from homology"/>
<evidence type="ECO:0000256" key="12">
    <source>
        <dbReference type="ARBA" id="ARBA00037847"/>
    </source>
</evidence>
<dbReference type="RefSeq" id="WP_058746856.1">
    <property type="nucleotide sequence ID" value="NZ_LDTF01000132.1"/>
</dbReference>
<feature type="transmembrane region" description="Helical" evidence="13">
    <location>
        <begin position="65"/>
        <end position="82"/>
    </location>
</feature>
<organism evidence="16 17">
    <name type="scientific">Sphingomonas yabuuchiae</name>
    <dbReference type="NCBI Taxonomy" id="172044"/>
    <lineage>
        <taxon>Bacteria</taxon>
        <taxon>Pseudomonadati</taxon>
        <taxon>Pseudomonadota</taxon>
        <taxon>Alphaproteobacteria</taxon>
        <taxon>Sphingomonadales</taxon>
        <taxon>Sphingomonadaceae</taxon>
        <taxon>Sphingomonas</taxon>
    </lineage>
</organism>
<evidence type="ECO:0000256" key="8">
    <source>
        <dbReference type="ARBA" id="ARBA00023136"/>
    </source>
</evidence>
<evidence type="ECO:0000256" key="13">
    <source>
        <dbReference type="HAMAP-Rule" id="MF_01398"/>
    </source>
</evidence>
<dbReference type="HAMAP" id="MF_01398">
    <property type="entry name" value="ATP_synth_b_bprime"/>
    <property type="match status" value="1"/>
</dbReference>
<evidence type="ECO:0000256" key="14">
    <source>
        <dbReference type="RuleBase" id="RU003848"/>
    </source>
</evidence>
<evidence type="ECO:0000256" key="6">
    <source>
        <dbReference type="ARBA" id="ARBA00022989"/>
    </source>
</evidence>
<evidence type="ECO:0000256" key="7">
    <source>
        <dbReference type="ARBA" id="ARBA00023065"/>
    </source>
</evidence>
<gene>
    <name evidence="13" type="primary">atpF</name>
    <name evidence="16" type="ORF">NS355_17600</name>
</gene>
<dbReference type="GO" id="GO:0012505">
    <property type="term" value="C:endomembrane system"/>
    <property type="evidence" value="ECO:0007669"/>
    <property type="project" value="UniProtKB-SubCell"/>
</dbReference>
<evidence type="ECO:0000256" key="11">
    <source>
        <dbReference type="ARBA" id="ARBA00025614"/>
    </source>
</evidence>
<keyword evidence="4 13" id="KW-0812">Transmembrane</keyword>
<dbReference type="PANTHER" id="PTHR33445:SF1">
    <property type="entry name" value="ATP SYNTHASE SUBUNIT B"/>
    <property type="match status" value="1"/>
</dbReference>
<comment type="function">
    <text evidence="11">Component of the F(0) channel, it forms part of the peripheral stalk, linking F(1) to F(0). The b'-subunit is a diverged and duplicated form of b found in plants and photosynthetic bacteria.</text>
</comment>
<dbReference type="GO" id="GO:0046961">
    <property type="term" value="F:proton-transporting ATPase activity, rotational mechanism"/>
    <property type="evidence" value="ECO:0007669"/>
    <property type="project" value="TreeGrafter"/>
</dbReference>
<name>A0A147IJL6_9SPHN</name>
<dbReference type="GO" id="GO:0046933">
    <property type="term" value="F:proton-transporting ATP synthase activity, rotational mechanism"/>
    <property type="evidence" value="ECO:0007669"/>
    <property type="project" value="UniProtKB-UniRule"/>
</dbReference>
<evidence type="ECO:0000256" key="10">
    <source>
        <dbReference type="ARBA" id="ARBA00025198"/>
    </source>
</evidence>
<evidence type="ECO:0000256" key="15">
    <source>
        <dbReference type="SAM" id="Coils"/>
    </source>
</evidence>
<keyword evidence="2 13" id="KW-0813">Transport</keyword>
<evidence type="ECO:0000256" key="2">
    <source>
        <dbReference type="ARBA" id="ARBA00022448"/>
    </source>
</evidence>
<keyword evidence="15" id="KW-0175">Coiled coil</keyword>
<dbReference type="InterPro" id="IPR002146">
    <property type="entry name" value="ATP_synth_b/b'su_bac/chlpt"/>
</dbReference>
<dbReference type="GO" id="GO:0045259">
    <property type="term" value="C:proton-transporting ATP synthase complex"/>
    <property type="evidence" value="ECO:0007669"/>
    <property type="project" value="UniProtKB-KW"/>
</dbReference>
<evidence type="ECO:0000256" key="4">
    <source>
        <dbReference type="ARBA" id="ARBA00022692"/>
    </source>
</evidence>
<comment type="caution">
    <text evidence="16">The sequence shown here is derived from an EMBL/GenBank/DDBJ whole genome shotgun (WGS) entry which is preliminary data.</text>
</comment>
<keyword evidence="8 13" id="KW-0472">Membrane</keyword>
<dbReference type="PANTHER" id="PTHR33445">
    <property type="entry name" value="ATP SYNTHASE SUBUNIT B', CHLOROPLASTIC"/>
    <property type="match status" value="1"/>
</dbReference>
<evidence type="ECO:0000256" key="5">
    <source>
        <dbReference type="ARBA" id="ARBA00022781"/>
    </source>
</evidence>
<accession>A0A147IJL6</accession>
<dbReference type="EMBL" id="LDTF01000132">
    <property type="protein sequence ID" value="KTT93112.1"/>
    <property type="molecule type" value="Genomic_DNA"/>
</dbReference>
<reference evidence="16 17" key="1">
    <citation type="journal article" date="2016" name="Front. Microbiol.">
        <title>Genomic Resource of Rice Seed Associated Bacteria.</title>
        <authorList>
            <person name="Midha S."/>
            <person name="Bansal K."/>
            <person name="Sharma S."/>
            <person name="Kumar N."/>
            <person name="Patil P.P."/>
            <person name="Chaudhry V."/>
            <person name="Patil P.B."/>
        </authorList>
    </citation>
    <scope>NUCLEOTIDE SEQUENCE [LARGE SCALE GENOMIC DNA]</scope>
    <source>
        <strain evidence="16 17">NS355</strain>
    </source>
</reference>